<sequence>MENDGNQSVLHSSHEASCSAPSHGSFRLTEPASRCSTSYSPDLPQVADPMSRDCLQHGETYFPLGLKHFSVKELPLPSPFLSPDSKQDDSCATLASGTGRFLCHTGLGYRFCGGNIAA</sequence>
<evidence type="ECO:0000256" key="1">
    <source>
        <dbReference type="SAM" id="MobiDB-lite"/>
    </source>
</evidence>
<organism evidence="2 3">
    <name type="scientific">Elysia crispata</name>
    <name type="common">lettuce slug</name>
    <dbReference type="NCBI Taxonomy" id="231223"/>
    <lineage>
        <taxon>Eukaryota</taxon>
        <taxon>Metazoa</taxon>
        <taxon>Spiralia</taxon>
        <taxon>Lophotrochozoa</taxon>
        <taxon>Mollusca</taxon>
        <taxon>Gastropoda</taxon>
        <taxon>Heterobranchia</taxon>
        <taxon>Euthyneura</taxon>
        <taxon>Panpulmonata</taxon>
        <taxon>Sacoglossa</taxon>
        <taxon>Placobranchoidea</taxon>
        <taxon>Plakobranchidae</taxon>
        <taxon>Elysia</taxon>
    </lineage>
</organism>
<feature type="region of interest" description="Disordered" evidence="1">
    <location>
        <begin position="1"/>
        <end position="41"/>
    </location>
</feature>
<comment type="caution">
    <text evidence="2">The sequence shown here is derived from an EMBL/GenBank/DDBJ whole genome shotgun (WGS) entry which is preliminary data.</text>
</comment>
<evidence type="ECO:0000313" key="3">
    <source>
        <dbReference type="Proteomes" id="UP001283361"/>
    </source>
</evidence>
<reference evidence="2" key="1">
    <citation type="journal article" date="2023" name="G3 (Bethesda)">
        <title>A reference genome for the long-term kleptoplast-retaining sea slug Elysia crispata morphotype clarki.</title>
        <authorList>
            <person name="Eastman K.E."/>
            <person name="Pendleton A.L."/>
            <person name="Shaikh M.A."/>
            <person name="Suttiyut T."/>
            <person name="Ogas R."/>
            <person name="Tomko P."/>
            <person name="Gavelis G."/>
            <person name="Widhalm J.R."/>
            <person name="Wisecaver J.H."/>
        </authorList>
    </citation>
    <scope>NUCLEOTIDE SEQUENCE</scope>
    <source>
        <strain evidence="2">ECLA1</strain>
    </source>
</reference>
<dbReference type="Proteomes" id="UP001283361">
    <property type="component" value="Unassembled WGS sequence"/>
</dbReference>
<name>A0AAE1DXM5_9GAST</name>
<keyword evidence="3" id="KW-1185">Reference proteome</keyword>
<dbReference type="AlphaFoldDB" id="A0AAE1DXM5"/>
<protein>
    <submittedName>
        <fullName evidence="2">Uncharacterized protein</fullName>
    </submittedName>
</protein>
<dbReference type="EMBL" id="JAWDGP010002132">
    <property type="protein sequence ID" value="KAK3785323.1"/>
    <property type="molecule type" value="Genomic_DNA"/>
</dbReference>
<evidence type="ECO:0000313" key="2">
    <source>
        <dbReference type="EMBL" id="KAK3785323.1"/>
    </source>
</evidence>
<accession>A0AAE1DXM5</accession>
<feature type="compositionally biased region" description="Polar residues" evidence="1">
    <location>
        <begin position="1"/>
        <end position="22"/>
    </location>
</feature>
<proteinExistence type="predicted"/>
<gene>
    <name evidence="2" type="ORF">RRG08_045551</name>
</gene>